<evidence type="ECO:0000313" key="1">
    <source>
        <dbReference type="EMBL" id="KZP32089.1"/>
    </source>
</evidence>
<name>A0A166UVY0_9AGAM</name>
<sequence length="130" mass="14001">MPNTHKRPREIVQQELELDGGKRWEVVLVGADAWIHGRMHDACSSLNLPLSTCTNHPAGLPPGSPDAQLPAYDPAALASILAAHGHTGALLLPPWDMGSLPKSIVAFTYVPPPIRDLAVPWSREPLAPQN</sequence>
<reference evidence="1 2" key="1">
    <citation type="journal article" date="2016" name="Mol. Biol. Evol.">
        <title>Comparative Genomics of Early-Diverging Mushroom-Forming Fungi Provides Insights into the Origins of Lignocellulose Decay Capabilities.</title>
        <authorList>
            <person name="Nagy L.G."/>
            <person name="Riley R."/>
            <person name="Tritt A."/>
            <person name="Adam C."/>
            <person name="Daum C."/>
            <person name="Floudas D."/>
            <person name="Sun H."/>
            <person name="Yadav J.S."/>
            <person name="Pangilinan J."/>
            <person name="Larsson K.H."/>
            <person name="Matsuura K."/>
            <person name="Barry K."/>
            <person name="Labutti K."/>
            <person name="Kuo R."/>
            <person name="Ohm R.A."/>
            <person name="Bhattacharya S.S."/>
            <person name="Shirouzu T."/>
            <person name="Yoshinaga Y."/>
            <person name="Martin F.M."/>
            <person name="Grigoriev I.V."/>
            <person name="Hibbett D.S."/>
        </authorList>
    </citation>
    <scope>NUCLEOTIDE SEQUENCE [LARGE SCALE GENOMIC DNA]</scope>
    <source>
        <strain evidence="1 2">CBS 109695</strain>
    </source>
</reference>
<dbReference type="EMBL" id="KV417487">
    <property type="protein sequence ID" value="KZP32089.1"/>
    <property type="molecule type" value="Genomic_DNA"/>
</dbReference>
<proteinExistence type="predicted"/>
<dbReference type="Proteomes" id="UP000076532">
    <property type="component" value="Unassembled WGS sequence"/>
</dbReference>
<evidence type="ECO:0000313" key="2">
    <source>
        <dbReference type="Proteomes" id="UP000076532"/>
    </source>
</evidence>
<accession>A0A166UVY0</accession>
<organism evidence="1 2">
    <name type="scientific">Athelia psychrophila</name>
    <dbReference type="NCBI Taxonomy" id="1759441"/>
    <lineage>
        <taxon>Eukaryota</taxon>
        <taxon>Fungi</taxon>
        <taxon>Dikarya</taxon>
        <taxon>Basidiomycota</taxon>
        <taxon>Agaricomycotina</taxon>
        <taxon>Agaricomycetes</taxon>
        <taxon>Agaricomycetidae</taxon>
        <taxon>Atheliales</taxon>
        <taxon>Atheliaceae</taxon>
        <taxon>Athelia</taxon>
    </lineage>
</organism>
<keyword evidence="2" id="KW-1185">Reference proteome</keyword>
<dbReference type="AlphaFoldDB" id="A0A166UVY0"/>
<protein>
    <submittedName>
        <fullName evidence="1">Uncharacterized protein</fullName>
    </submittedName>
</protein>
<gene>
    <name evidence="1" type="ORF">FIBSPDRAFT_944658</name>
</gene>